<proteinExistence type="predicted"/>
<evidence type="ECO:0000313" key="4">
    <source>
        <dbReference type="Proteomes" id="UP000193083"/>
    </source>
</evidence>
<keyword evidence="1" id="KW-1133">Transmembrane helix</keyword>
<sequence length="376" mass="41281">MPFYFRKSVSAGPFRFNFSNGGVGASVGIKGLRFGTGPRGHYVHAGRGGIYYRATIGRAGEARASRQPSQFEAPVPSAPIQIDGVQMIEVDSGDVLAMRDEAFGELLDEINGKRRQVKMGSVLGWSVGIVGILTMMVAGIMGVFVALCAIPAWLMGRWLDSYRRTTVLFYDLEPDAMKAYEELVSGFDAMMSCGGKWHVEAGGAVNDLTTWKRNAGASHIVRKKPTVLDFRLPATLASNITPPALHVGKQVIYFLPDVALVEDGHKVGAVGYSDLSIVWQDSNFIEDGPLPRDAQVIGHTWKHPNKNGGPDRRFRDNRQIPICRYEILHFTSSSGVNELVEFSKTGVARLFVSGVKKLPINPAITRRPEQHLQITR</sequence>
<reference evidence="3 4" key="1">
    <citation type="submission" date="2017-04" db="EMBL/GenBank/DDBJ databases">
        <authorList>
            <person name="Afonso C.L."/>
            <person name="Miller P.J."/>
            <person name="Scott M.A."/>
            <person name="Spackman E."/>
            <person name="Goraichik I."/>
            <person name="Dimitrov K.M."/>
            <person name="Suarez D.L."/>
            <person name="Swayne D.E."/>
        </authorList>
    </citation>
    <scope>NUCLEOTIDE SEQUENCE [LARGE SCALE GENOMIC DNA]</scope>
    <source>
        <strain evidence="3 4">B5P</strain>
    </source>
</reference>
<gene>
    <name evidence="3" type="ORF">SAMN02982922_3580</name>
</gene>
<dbReference type="RefSeq" id="WP_085465388.1">
    <property type="nucleotide sequence ID" value="NZ_FXBL01000004.1"/>
</dbReference>
<dbReference type="EMBL" id="FXBL01000004">
    <property type="protein sequence ID" value="SMH47785.1"/>
    <property type="molecule type" value="Genomic_DNA"/>
</dbReference>
<dbReference type="AlphaFoldDB" id="A0A1X7PC39"/>
<evidence type="ECO:0000256" key="1">
    <source>
        <dbReference type="SAM" id="Phobius"/>
    </source>
</evidence>
<keyword evidence="1" id="KW-0812">Transmembrane</keyword>
<dbReference type="InterPro" id="IPR025330">
    <property type="entry name" value="DUF4236"/>
</dbReference>
<organism evidence="3 4">
    <name type="scientific">Mesorhizobium australicum</name>
    <dbReference type="NCBI Taxonomy" id="536018"/>
    <lineage>
        <taxon>Bacteria</taxon>
        <taxon>Pseudomonadati</taxon>
        <taxon>Pseudomonadota</taxon>
        <taxon>Alphaproteobacteria</taxon>
        <taxon>Hyphomicrobiales</taxon>
        <taxon>Phyllobacteriaceae</taxon>
        <taxon>Mesorhizobium</taxon>
    </lineage>
</organism>
<name>A0A1X7PC39_9HYPH</name>
<dbReference type="Pfam" id="PF14020">
    <property type="entry name" value="DUF4236"/>
    <property type="match status" value="1"/>
</dbReference>
<protein>
    <recommendedName>
        <fullName evidence="2">DUF4236 domain-containing protein</fullName>
    </recommendedName>
</protein>
<keyword evidence="4" id="KW-1185">Reference proteome</keyword>
<feature type="domain" description="DUF4236" evidence="2">
    <location>
        <begin position="3"/>
        <end position="53"/>
    </location>
</feature>
<dbReference type="OrthoDB" id="9806903at2"/>
<evidence type="ECO:0000313" key="3">
    <source>
        <dbReference type="EMBL" id="SMH47785.1"/>
    </source>
</evidence>
<accession>A0A1X7PC39</accession>
<evidence type="ECO:0000259" key="2">
    <source>
        <dbReference type="Pfam" id="PF14020"/>
    </source>
</evidence>
<keyword evidence="1" id="KW-0472">Membrane</keyword>
<feature type="transmembrane region" description="Helical" evidence="1">
    <location>
        <begin position="122"/>
        <end position="155"/>
    </location>
</feature>
<dbReference type="Proteomes" id="UP000193083">
    <property type="component" value="Unassembled WGS sequence"/>
</dbReference>